<dbReference type="PANTHER" id="PTHR32071:SF38">
    <property type="entry name" value="PSP OPERON TRANSCRIPTIONAL ACTIVATOR"/>
    <property type="match status" value="1"/>
</dbReference>
<gene>
    <name evidence="7" type="primary">pspF</name>
    <name evidence="7" type="ORF">GCM10023095_00570</name>
</gene>
<dbReference type="SUPFAM" id="SSF52540">
    <property type="entry name" value="P-loop containing nucleoside triphosphate hydrolases"/>
    <property type="match status" value="1"/>
</dbReference>
<sequence length="334" mass="37988">MDEERLLGESNPFLEVIEQVSRLAPIARPVLIIGERGTGKELIAHRLHYLSPRWQHPFIKLNCAALNESLLDSELFGHEAGAFTGAQRRHPGRFERAHGGTLLLDELATMSDRLQEKLLRVIEYGEFERVGGQQPVQVDVRLICATHADLPALARAGKFRHDLLDRMAFDVITLPPLRVRQGDIVLLAHHFAQQWAQELGWPQAPTFDQAVLTQLCQHPWPGNVRELRNVVERSLFRYGEPGVPLSRLCLDPFASTWQMPTAEPATAGVSWPLDWKQHLAEYETALLRQALLRSDFNQRQAAQSLGLSYHQLRGLLRKYPGLLHRQVETDTDRE</sequence>
<dbReference type="SUPFAM" id="SSF46689">
    <property type="entry name" value="Homeodomain-like"/>
    <property type="match status" value="1"/>
</dbReference>
<dbReference type="InterPro" id="IPR014317">
    <property type="entry name" value="Transcription_activator_PspF"/>
</dbReference>
<dbReference type="InterPro" id="IPR058031">
    <property type="entry name" value="AAA_lid_NorR"/>
</dbReference>
<dbReference type="CDD" id="cd00009">
    <property type="entry name" value="AAA"/>
    <property type="match status" value="1"/>
</dbReference>
<comment type="caution">
    <text evidence="7">The sequence shown here is derived from an EMBL/GenBank/DDBJ whole genome shotgun (WGS) entry which is preliminary data.</text>
</comment>
<evidence type="ECO:0000259" key="6">
    <source>
        <dbReference type="PROSITE" id="PS50045"/>
    </source>
</evidence>
<keyword evidence="4" id="KW-0238">DNA-binding</keyword>
<dbReference type="PROSITE" id="PS50045">
    <property type="entry name" value="SIGMA54_INTERACT_4"/>
    <property type="match status" value="1"/>
</dbReference>
<dbReference type="PROSITE" id="PS00676">
    <property type="entry name" value="SIGMA54_INTERACT_2"/>
    <property type="match status" value="1"/>
</dbReference>
<dbReference type="Pfam" id="PF00158">
    <property type="entry name" value="Sigma54_activat"/>
    <property type="match status" value="1"/>
</dbReference>
<keyword evidence="3" id="KW-0805">Transcription regulation</keyword>
<evidence type="ECO:0000256" key="5">
    <source>
        <dbReference type="ARBA" id="ARBA00023163"/>
    </source>
</evidence>
<keyword evidence="5" id="KW-0804">Transcription</keyword>
<protein>
    <submittedName>
        <fullName evidence="7">Phage shock protein operon transcriptional activator</fullName>
    </submittedName>
</protein>
<evidence type="ECO:0000313" key="8">
    <source>
        <dbReference type="Proteomes" id="UP001501321"/>
    </source>
</evidence>
<dbReference type="RefSeq" id="WP_345008890.1">
    <property type="nucleotide sequence ID" value="NZ_BAABFC010000001.1"/>
</dbReference>
<name>A0ABP8PTS5_9GAMM</name>
<evidence type="ECO:0000256" key="3">
    <source>
        <dbReference type="ARBA" id="ARBA00023015"/>
    </source>
</evidence>
<dbReference type="InterPro" id="IPR025943">
    <property type="entry name" value="Sigma_54_int_dom_ATP-bd_2"/>
</dbReference>
<organism evidence="7 8">
    <name type="scientific">Pseudaeromonas paramecii</name>
    <dbReference type="NCBI Taxonomy" id="2138166"/>
    <lineage>
        <taxon>Bacteria</taxon>
        <taxon>Pseudomonadati</taxon>
        <taxon>Pseudomonadota</taxon>
        <taxon>Gammaproteobacteria</taxon>
        <taxon>Aeromonadales</taxon>
        <taxon>Aeromonadaceae</taxon>
        <taxon>Pseudaeromonas</taxon>
    </lineage>
</organism>
<dbReference type="Gene3D" id="1.10.10.60">
    <property type="entry name" value="Homeodomain-like"/>
    <property type="match status" value="1"/>
</dbReference>
<reference evidence="8" key="1">
    <citation type="journal article" date="2019" name="Int. J. Syst. Evol. Microbiol.">
        <title>The Global Catalogue of Microorganisms (GCM) 10K type strain sequencing project: providing services to taxonomists for standard genome sequencing and annotation.</title>
        <authorList>
            <consortium name="The Broad Institute Genomics Platform"/>
            <consortium name="The Broad Institute Genome Sequencing Center for Infectious Disease"/>
            <person name="Wu L."/>
            <person name="Ma J."/>
        </authorList>
    </citation>
    <scope>NUCLEOTIDE SEQUENCE [LARGE SCALE GENOMIC DNA]</scope>
    <source>
        <strain evidence="8">JCM 32226</strain>
    </source>
</reference>
<keyword evidence="1" id="KW-0547">Nucleotide-binding</keyword>
<dbReference type="Pfam" id="PF25601">
    <property type="entry name" value="AAA_lid_14"/>
    <property type="match status" value="1"/>
</dbReference>
<dbReference type="InterPro" id="IPR002197">
    <property type="entry name" value="HTH_Fis"/>
</dbReference>
<dbReference type="Gene3D" id="1.10.8.60">
    <property type="match status" value="1"/>
</dbReference>
<evidence type="ECO:0000256" key="4">
    <source>
        <dbReference type="ARBA" id="ARBA00023125"/>
    </source>
</evidence>
<proteinExistence type="predicted"/>
<dbReference type="Pfam" id="PF02954">
    <property type="entry name" value="HTH_8"/>
    <property type="match status" value="1"/>
</dbReference>
<feature type="domain" description="Sigma-54 factor interaction" evidence="6">
    <location>
        <begin position="6"/>
        <end position="236"/>
    </location>
</feature>
<dbReference type="SMART" id="SM00382">
    <property type="entry name" value="AAA"/>
    <property type="match status" value="1"/>
</dbReference>
<evidence type="ECO:0000313" key="7">
    <source>
        <dbReference type="EMBL" id="GAA4492300.1"/>
    </source>
</evidence>
<dbReference type="EMBL" id="BAABFC010000001">
    <property type="protein sequence ID" value="GAA4492300.1"/>
    <property type="molecule type" value="Genomic_DNA"/>
</dbReference>
<keyword evidence="2" id="KW-0067">ATP-binding</keyword>
<dbReference type="Proteomes" id="UP001501321">
    <property type="component" value="Unassembled WGS sequence"/>
</dbReference>
<dbReference type="NCBIfam" id="TIGR02974">
    <property type="entry name" value="phageshock_pspF"/>
    <property type="match status" value="1"/>
</dbReference>
<evidence type="ECO:0000256" key="1">
    <source>
        <dbReference type="ARBA" id="ARBA00022741"/>
    </source>
</evidence>
<dbReference type="PANTHER" id="PTHR32071">
    <property type="entry name" value="TRANSCRIPTIONAL REGULATORY PROTEIN"/>
    <property type="match status" value="1"/>
</dbReference>
<evidence type="ECO:0000256" key="2">
    <source>
        <dbReference type="ARBA" id="ARBA00022840"/>
    </source>
</evidence>
<dbReference type="PROSITE" id="PS00688">
    <property type="entry name" value="SIGMA54_INTERACT_3"/>
    <property type="match status" value="1"/>
</dbReference>
<dbReference type="InterPro" id="IPR009057">
    <property type="entry name" value="Homeodomain-like_sf"/>
</dbReference>
<accession>A0ABP8PTS5</accession>
<dbReference type="Gene3D" id="3.40.50.300">
    <property type="entry name" value="P-loop containing nucleotide triphosphate hydrolases"/>
    <property type="match status" value="1"/>
</dbReference>
<dbReference type="InterPro" id="IPR003593">
    <property type="entry name" value="AAA+_ATPase"/>
</dbReference>
<keyword evidence="8" id="KW-1185">Reference proteome</keyword>
<dbReference type="InterPro" id="IPR025944">
    <property type="entry name" value="Sigma_54_int_dom_CS"/>
</dbReference>
<dbReference type="InterPro" id="IPR027417">
    <property type="entry name" value="P-loop_NTPase"/>
</dbReference>
<dbReference type="InterPro" id="IPR002078">
    <property type="entry name" value="Sigma_54_int"/>
</dbReference>